<reference evidence="3" key="2">
    <citation type="submission" date="2020-05" db="EMBL/GenBank/DDBJ databases">
        <authorList>
            <person name="Kim H.-S."/>
            <person name="Proctor R.H."/>
            <person name="Brown D.W."/>
        </authorList>
    </citation>
    <scope>NUCLEOTIDE SEQUENCE</scope>
    <source>
        <strain evidence="3">NRRL 20472</strain>
    </source>
</reference>
<feature type="compositionally biased region" description="Low complexity" evidence="1">
    <location>
        <begin position="92"/>
        <end position="106"/>
    </location>
</feature>
<evidence type="ECO:0000256" key="1">
    <source>
        <dbReference type="SAM" id="MobiDB-lite"/>
    </source>
</evidence>
<keyword evidence="2" id="KW-0812">Transmembrane</keyword>
<feature type="region of interest" description="Disordered" evidence="1">
    <location>
        <begin position="87"/>
        <end position="176"/>
    </location>
</feature>
<dbReference type="AlphaFoldDB" id="A0A8H4TWG2"/>
<dbReference type="Proteomes" id="UP000622797">
    <property type="component" value="Unassembled WGS sequence"/>
</dbReference>
<comment type="caution">
    <text evidence="3">The sequence shown here is derived from an EMBL/GenBank/DDBJ whole genome shotgun (WGS) entry which is preliminary data.</text>
</comment>
<protein>
    <submittedName>
        <fullName evidence="3">Uncharacterized protein</fullName>
    </submittedName>
</protein>
<feature type="compositionally biased region" description="Pro residues" evidence="1">
    <location>
        <begin position="152"/>
        <end position="169"/>
    </location>
</feature>
<reference evidence="3" key="1">
    <citation type="journal article" date="2020" name="BMC Genomics">
        <title>Correction to: Identification and distribution of gene clusters required for synthesis of sphingolipid metabolism inhibitors in diverse species of the filamentous fungus Fusarium.</title>
        <authorList>
            <person name="Kim H.S."/>
            <person name="Lohmar J.M."/>
            <person name="Busman M."/>
            <person name="Brown D.W."/>
            <person name="Naumann T.A."/>
            <person name="Divon H.H."/>
            <person name="Lysoe E."/>
            <person name="Uhlig S."/>
            <person name="Proctor R.H."/>
        </authorList>
    </citation>
    <scope>NUCLEOTIDE SEQUENCE</scope>
    <source>
        <strain evidence="3">NRRL 20472</strain>
    </source>
</reference>
<accession>A0A8H4TWG2</accession>
<evidence type="ECO:0000313" key="3">
    <source>
        <dbReference type="EMBL" id="KAF4965443.1"/>
    </source>
</evidence>
<organism evidence="3 4">
    <name type="scientific">Fusarium sarcochroum</name>
    <dbReference type="NCBI Taxonomy" id="1208366"/>
    <lineage>
        <taxon>Eukaryota</taxon>
        <taxon>Fungi</taxon>
        <taxon>Dikarya</taxon>
        <taxon>Ascomycota</taxon>
        <taxon>Pezizomycotina</taxon>
        <taxon>Sordariomycetes</taxon>
        <taxon>Hypocreomycetidae</taxon>
        <taxon>Hypocreales</taxon>
        <taxon>Nectriaceae</taxon>
        <taxon>Fusarium</taxon>
        <taxon>Fusarium lateritium species complex</taxon>
    </lineage>
</organism>
<keyword evidence="2" id="KW-0472">Membrane</keyword>
<evidence type="ECO:0000313" key="4">
    <source>
        <dbReference type="Proteomes" id="UP000622797"/>
    </source>
</evidence>
<proteinExistence type="predicted"/>
<name>A0A8H4TWG2_9HYPO</name>
<dbReference type="OrthoDB" id="10633380at2759"/>
<keyword evidence="2" id="KW-1133">Transmembrane helix</keyword>
<sequence length="176" mass="18598">MAVLPLSPRASGMTEAALTTSAAQYQTTTEASDGDLLPGMDQATKGAIYLLMVVAAGTGFLLFLYIVFSIKMCLKNRGCCYGASYDEEAPNERNNGNRGQNPRPSGSSPLDNAPTGASPSAYPNNLPSVQSAPTYPSPVHMAMPKPSDQRPETPPPAYSCEIYPPPYSQVPPRVAA</sequence>
<gene>
    <name evidence="3" type="ORF">FSARC_6745</name>
</gene>
<evidence type="ECO:0000256" key="2">
    <source>
        <dbReference type="SAM" id="Phobius"/>
    </source>
</evidence>
<feature type="compositionally biased region" description="Polar residues" evidence="1">
    <location>
        <begin position="107"/>
        <end position="134"/>
    </location>
</feature>
<dbReference type="EMBL" id="JABEXW010000348">
    <property type="protein sequence ID" value="KAF4965443.1"/>
    <property type="molecule type" value="Genomic_DNA"/>
</dbReference>
<keyword evidence="4" id="KW-1185">Reference proteome</keyword>
<feature type="transmembrane region" description="Helical" evidence="2">
    <location>
        <begin position="47"/>
        <end position="68"/>
    </location>
</feature>